<dbReference type="EMBL" id="KI913116">
    <property type="protein sequence ID" value="ETV87289.1"/>
    <property type="molecule type" value="Genomic_DNA"/>
</dbReference>
<sequence>MHDTRRPSGDVASHRKGRCGRKFKHESIAERLRNVPKARRTAFRSIAAALHISRSTLHDYCKRGIFVKYKSNIRPALTEANKAVRLKWSLQHVHASNADLFNFEDIMNVVPVDESQEQVLPGAGRGATTPHLQVEASHYKGDFFVGRRTAASGCRNRPAGTLESKPVSVTRVVDKKMLIEQVITAIKAMCPGVVTDLVTIQQDVPPSDADIVSACTSGGWNIRVVYQSPNSPDLNVLDLGFFRGIQSIQEKNHSRRVDDIVAATEAAWLEVDKETLNFNL</sequence>
<dbReference type="AlphaFoldDB" id="W4H7L2"/>
<dbReference type="PANTHER" id="PTHR47169">
    <property type="entry name" value="OS01G0541250 PROTEIN"/>
    <property type="match status" value="1"/>
</dbReference>
<evidence type="ECO:0008006" key="2">
    <source>
        <dbReference type="Google" id="ProtNLM"/>
    </source>
</evidence>
<reference evidence="1" key="1">
    <citation type="submission" date="2013-12" db="EMBL/GenBank/DDBJ databases">
        <title>The Genome Sequence of Aphanomyces astaci APO3.</title>
        <authorList>
            <consortium name="The Broad Institute Genomics Platform"/>
            <person name="Russ C."/>
            <person name="Tyler B."/>
            <person name="van West P."/>
            <person name="Dieguez-Uribeondo J."/>
            <person name="Young S.K."/>
            <person name="Zeng Q."/>
            <person name="Gargeya S."/>
            <person name="Fitzgerald M."/>
            <person name="Abouelleil A."/>
            <person name="Alvarado L."/>
            <person name="Chapman S.B."/>
            <person name="Gainer-Dewar J."/>
            <person name="Goldberg J."/>
            <person name="Griggs A."/>
            <person name="Gujja S."/>
            <person name="Hansen M."/>
            <person name="Howarth C."/>
            <person name="Imamovic A."/>
            <person name="Ireland A."/>
            <person name="Larimer J."/>
            <person name="McCowan C."/>
            <person name="Murphy C."/>
            <person name="Pearson M."/>
            <person name="Poon T.W."/>
            <person name="Priest M."/>
            <person name="Roberts A."/>
            <person name="Saif S."/>
            <person name="Shea T."/>
            <person name="Sykes S."/>
            <person name="Wortman J."/>
            <person name="Nusbaum C."/>
            <person name="Birren B."/>
        </authorList>
    </citation>
    <scope>NUCLEOTIDE SEQUENCE [LARGE SCALE GENOMIC DNA]</scope>
    <source>
        <strain evidence="1">APO3</strain>
    </source>
</reference>
<dbReference type="Gene3D" id="3.30.420.10">
    <property type="entry name" value="Ribonuclease H-like superfamily/Ribonuclease H"/>
    <property type="match status" value="1"/>
</dbReference>
<name>W4H7L2_APHAT</name>
<accession>W4H7L2</accession>
<dbReference type="VEuPathDB" id="FungiDB:H257_02235"/>
<organism evidence="1">
    <name type="scientific">Aphanomyces astaci</name>
    <name type="common">Crayfish plague agent</name>
    <dbReference type="NCBI Taxonomy" id="112090"/>
    <lineage>
        <taxon>Eukaryota</taxon>
        <taxon>Sar</taxon>
        <taxon>Stramenopiles</taxon>
        <taxon>Oomycota</taxon>
        <taxon>Saprolegniomycetes</taxon>
        <taxon>Saprolegniales</taxon>
        <taxon>Verrucalvaceae</taxon>
        <taxon>Aphanomyces</taxon>
    </lineage>
</organism>
<gene>
    <name evidence="1" type="ORF">H257_02235</name>
</gene>
<dbReference type="GO" id="GO:0003676">
    <property type="term" value="F:nucleic acid binding"/>
    <property type="evidence" value="ECO:0007669"/>
    <property type="project" value="InterPro"/>
</dbReference>
<protein>
    <recommendedName>
        <fullName evidence="2">Transposase Tc1-like domain-containing protein</fullName>
    </recommendedName>
</protein>
<dbReference type="GeneID" id="20804231"/>
<dbReference type="InterPro" id="IPR036397">
    <property type="entry name" value="RNaseH_sf"/>
</dbReference>
<proteinExistence type="predicted"/>
<dbReference type="RefSeq" id="XP_009824088.1">
    <property type="nucleotide sequence ID" value="XM_009825786.1"/>
</dbReference>
<evidence type="ECO:0000313" key="1">
    <source>
        <dbReference type="EMBL" id="ETV87289.1"/>
    </source>
</evidence>